<evidence type="ECO:0000256" key="1">
    <source>
        <dbReference type="SAM" id="Phobius"/>
    </source>
</evidence>
<organism evidence="2 3">
    <name type="scientific">Amedibacterium intestinale</name>
    <dbReference type="NCBI Taxonomy" id="2583452"/>
    <lineage>
        <taxon>Bacteria</taxon>
        <taxon>Bacillati</taxon>
        <taxon>Bacillota</taxon>
        <taxon>Erysipelotrichia</taxon>
        <taxon>Erysipelotrichales</taxon>
        <taxon>Erysipelotrichaceae</taxon>
        <taxon>Amedibacterium</taxon>
    </lineage>
</organism>
<dbReference type="AlphaFoldDB" id="A0A6N4TDY0"/>
<protein>
    <submittedName>
        <fullName evidence="2">Uncharacterized protein</fullName>
    </submittedName>
</protein>
<keyword evidence="1" id="KW-0812">Transmembrane</keyword>
<sequence>MKDSRSFWKKNGFFIILMSSLVLISVSLFLYTFLKNRSPQQMISNPNTPVQEEENQDAVITMFEGKYNNITQNINFSWSYTSNQSAIESVKLFLENRELLDVTSYSSQSLSREMYGIPTGNNTFTLVITDEEGKQIKKSTNVFVNYVTYIHQDIKTKQNSMEITLTYTYEKKNPVKEPQMLILDEELPFNYLQYNGTTRKEENGIITAKTVYEIFWNEESGSYNTFSVRWSFGDYSENNQDFTIDKTPVSTPKESEND</sequence>
<evidence type="ECO:0000313" key="2">
    <source>
        <dbReference type="EMBL" id="BBK21366.1"/>
    </source>
</evidence>
<keyword evidence="1" id="KW-1133">Transmembrane helix</keyword>
<evidence type="ECO:0000313" key="3">
    <source>
        <dbReference type="Proteomes" id="UP000464754"/>
    </source>
</evidence>
<dbReference type="Proteomes" id="UP000464754">
    <property type="component" value="Chromosome"/>
</dbReference>
<dbReference type="RefSeq" id="WP_115714581.1">
    <property type="nucleotide sequence ID" value="NZ_AP019695.1"/>
</dbReference>
<name>A0A6N4TDY0_9FIRM</name>
<proteinExistence type="predicted"/>
<accession>A0A6N4TDY0</accession>
<reference evidence="3" key="1">
    <citation type="submission" date="2019-05" db="EMBL/GenBank/DDBJ databases">
        <title>Complete genome sequencing of Absiella argi strain JCM 30884.</title>
        <authorList>
            <person name="Sakamoto M."/>
            <person name="Murakami T."/>
            <person name="Mori H."/>
        </authorList>
    </citation>
    <scope>NUCLEOTIDE SEQUENCE [LARGE SCALE GENOMIC DNA]</scope>
    <source>
        <strain evidence="3">JCM 30884</strain>
    </source>
</reference>
<gene>
    <name evidence="2" type="ORF">Aargi30884_02690</name>
</gene>
<dbReference type="EMBL" id="AP019695">
    <property type="protein sequence ID" value="BBK21366.1"/>
    <property type="molecule type" value="Genomic_DNA"/>
</dbReference>
<feature type="transmembrane region" description="Helical" evidence="1">
    <location>
        <begin position="12"/>
        <end position="34"/>
    </location>
</feature>
<keyword evidence="3" id="KW-1185">Reference proteome</keyword>
<dbReference type="KEGG" id="aarg:Aargi30884_02690"/>
<keyword evidence="1" id="KW-0472">Membrane</keyword>